<feature type="domain" description="NodB homology" evidence="6">
    <location>
        <begin position="82"/>
        <end position="327"/>
    </location>
</feature>
<dbReference type="Gene3D" id="3.20.20.370">
    <property type="entry name" value="Glycoside hydrolase/deacetylase"/>
    <property type="match status" value="1"/>
</dbReference>
<evidence type="ECO:0000313" key="8">
    <source>
        <dbReference type="Proteomes" id="UP001500751"/>
    </source>
</evidence>
<proteinExistence type="inferred from homology"/>
<keyword evidence="5" id="KW-0472">Membrane</keyword>
<keyword evidence="5" id="KW-0812">Transmembrane</keyword>
<dbReference type="EMBL" id="BAAAQN010000057">
    <property type="protein sequence ID" value="GAA2053775.1"/>
    <property type="molecule type" value="Genomic_DNA"/>
</dbReference>
<comment type="caution">
    <text evidence="7">The sequence shown here is derived from an EMBL/GenBank/DDBJ whole genome shotgun (WGS) entry which is preliminary data.</text>
</comment>
<sequence>MRHRPVKARTPRSHWVLMGAMTLALASMLLLGGILDHQVGGEGTGGPHRPLGAVGVPPEMAAGGPVVDTRSGSQRSLSAQPGKVALTFDDGPDPRWTPEVLAVLARHHVPATFFLIGAHVAQYPGLVHDEVRAGDEVGVHTFTHADLATEPAWRRDLEFSQTQSAIAGAAGVSTPLLRPPYSSEPDALDRLDWAALQDAGKHGYLVVLTDRDSEDWRRDGVQKIVDNAVAPVVESSAAAAAPPTAAAGTAPSAKPGTAPSAKAGTSLSAAAGTLPTAAADTVPSPAAGTPPPGFVLMLHDGGGDRSQTVAALDRLIPALQARGYTFATVSAAVGAPSPMVPAGTGARWKGEALIGAVEVSGFVVHWLGWAVLAAGVVAGARILILLVAARRHKKRRAAPWGPPVRRPVSVIVPAYNEEAGIRATVESLSASRHPIEIIVVDDGSTDRTAAVVEELIARRRLGLPPLRLIRKPNGGKPSALNAGAAAARGDLLVMMDGDTVFEPETIAWLVQPFADPSVGAVSGNAKVGNRQGILGRWQHIEYVVGFNLERRMYDLAGCMPTVPGAVGAFRREALTRVGGVSDDTLAEDTDLTMAVIRDGWRAVYEERAVAWTEAPTSLRQFWRQRYRWCYGTLQAMWKHRSSVLRGGAEGRLGRRGLTYMFLFQVLMPLLAPVVDVLAVYGLVFDNAARVGAVWLAFLAVQALMAFYAFRLDGERATALWTLPLQQVVYRQLMYLVVIHSLVTAVVGTRLRWQRMQRYGSLGTPAAGQQHV</sequence>
<keyword evidence="8" id="KW-1185">Reference proteome</keyword>
<feature type="transmembrane region" description="Helical" evidence="5">
    <location>
        <begin position="732"/>
        <end position="752"/>
    </location>
</feature>
<dbReference type="Pfam" id="PF01522">
    <property type="entry name" value="Polysacc_deac_1"/>
    <property type="match status" value="1"/>
</dbReference>
<evidence type="ECO:0000259" key="6">
    <source>
        <dbReference type="PROSITE" id="PS51677"/>
    </source>
</evidence>
<evidence type="ECO:0000256" key="1">
    <source>
        <dbReference type="ARBA" id="ARBA00006739"/>
    </source>
</evidence>
<dbReference type="PROSITE" id="PS51677">
    <property type="entry name" value="NODB"/>
    <property type="match status" value="1"/>
</dbReference>
<evidence type="ECO:0000313" key="7">
    <source>
        <dbReference type="EMBL" id="GAA2053775.1"/>
    </source>
</evidence>
<organism evidence="7 8">
    <name type="scientific">Catenulispora yoronensis</name>
    <dbReference type="NCBI Taxonomy" id="450799"/>
    <lineage>
        <taxon>Bacteria</taxon>
        <taxon>Bacillati</taxon>
        <taxon>Actinomycetota</taxon>
        <taxon>Actinomycetes</taxon>
        <taxon>Catenulisporales</taxon>
        <taxon>Catenulisporaceae</taxon>
        <taxon>Catenulispora</taxon>
    </lineage>
</organism>
<dbReference type="CDD" id="cd06423">
    <property type="entry name" value="CESA_like"/>
    <property type="match status" value="1"/>
</dbReference>
<dbReference type="SUPFAM" id="SSF88713">
    <property type="entry name" value="Glycoside hydrolase/deacetylase"/>
    <property type="match status" value="1"/>
</dbReference>
<gene>
    <name evidence="7" type="ORF">GCM10009839_72160</name>
</gene>
<feature type="transmembrane region" description="Helical" evidence="5">
    <location>
        <begin position="661"/>
        <end position="684"/>
    </location>
</feature>
<feature type="transmembrane region" description="Helical" evidence="5">
    <location>
        <begin position="690"/>
        <end position="711"/>
    </location>
</feature>
<dbReference type="InterPro" id="IPR029044">
    <property type="entry name" value="Nucleotide-diphossugar_trans"/>
</dbReference>
<dbReference type="PANTHER" id="PTHR43630:SF1">
    <property type="entry name" value="POLY-BETA-1,6-N-ACETYL-D-GLUCOSAMINE SYNTHASE"/>
    <property type="match status" value="1"/>
</dbReference>
<evidence type="ECO:0000256" key="2">
    <source>
        <dbReference type="ARBA" id="ARBA00022676"/>
    </source>
</evidence>
<comment type="similarity">
    <text evidence="1">Belongs to the glycosyltransferase 2 family.</text>
</comment>
<evidence type="ECO:0000256" key="4">
    <source>
        <dbReference type="SAM" id="MobiDB-lite"/>
    </source>
</evidence>
<dbReference type="SUPFAM" id="SSF53448">
    <property type="entry name" value="Nucleotide-diphospho-sugar transferases"/>
    <property type="match status" value="1"/>
</dbReference>
<dbReference type="Gene3D" id="3.90.550.10">
    <property type="entry name" value="Spore Coat Polysaccharide Biosynthesis Protein SpsA, Chain A"/>
    <property type="match status" value="1"/>
</dbReference>
<keyword evidence="2" id="KW-0328">Glycosyltransferase</keyword>
<dbReference type="InterPro" id="IPR002509">
    <property type="entry name" value="NODB_dom"/>
</dbReference>
<evidence type="ECO:0000256" key="5">
    <source>
        <dbReference type="SAM" id="Phobius"/>
    </source>
</evidence>
<name>A0ABP5GTF9_9ACTN</name>
<dbReference type="Proteomes" id="UP001500751">
    <property type="component" value="Unassembled WGS sequence"/>
</dbReference>
<keyword evidence="3" id="KW-0808">Transferase</keyword>
<accession>A0ABP5GTF9</accession>
<dbReference type="PANTHER" id="PTHR43630">
    <property type="entry name" value="POLY-BETA-1,6-N-ACETYL-D-GLUCOSAMINE SYNTHASE"/>
    <property type="match status" value="1"/>
</dbReference>
<reference evidence="8" key="1">
    <citation type="journal article" date="2019" name="Int. J. Syst. Evol. Microbiol.">
        <title>The Global Catalogue of Microorganisms (GCM) 10K type strain sequencing project: providing services to taxonomists for standard genome sequencing and annotation.</title>
        <authorList>
            <consortium name="The Broad Institute Genomics Platform"/>
            <consortium name="The Broad Institute Genome Sequencing Center for Infectious Disease"/>
            <person name="Wu L."/>
            <person name="Ma J."/>
        </authorList>
    </citation>
    <scope>NUCLEOTIDE SEQUENCE [LARGE SCALE GENOMIC DNA]</scope>
    <source>
        <strain evidence="8">JCM 16014</strain>
    </source>
</reference>
<evidence type="ECO:0000256" key="3">
    <source>
        <dbReference type="ARBA" id="ARBA00022679"/>
    </source>
</evidence>
<dbReference type="InterPro" id="IPR011330">
    <property type="entry name" value="Glyco_hydro/deAcase_b/a-brl"/>
</dbReference>
<feature type="region of interest" description="Disordered" evidence="4">
    <location>
        <begin position="238"/>
        <end position="264"/>
    </location>
</feature>
<keyword evidence="5" id="KW-1133">Transmembrane helix</keyword>
<dbReference type="Pfam" id="PF13641">
    <property type="entry name" value="Glyco_tranf_2_3"/>
    <property type="match status" value="1"/>
</dbReference>
<protein>
    <submittedName>
        <fullName evidence="7">Glycosyltransferase</fullName>
    </submittedName>
</protein>